<dbReference type="GO" id="GO:0016874">
    <property type="term" value="F:ligase activity"/>
    <property type="evidence" value="ECO:0007669"/>
    <property type="project" value="UniProtKB-KW"/>
</dbReference>
<dbReference type="SUPFAM" id="SSF55144">
    <property type="entry name" value="LigT-like"/>
    <property type="match status" value="1"/>
</dbReference>
<keyword evidence="1" id="KW-0436">Ligase</keyword>
<dbReference type="Proteomes" id="UP001629260">
    <property type="component" value="Unassembled WGS sequence"/>
</dbReference>
<name>A0ABW8XWA9_9FLAO</name>
<proteinExistence type="predicted"/>
<evidence type="ECO:0000313" key="2">
    <source>
        <dbReference type="Proteomes" id="UP001629260"/>
    </source>
</evidence>
<accession>A0ABW8XWA9</accession>
<reference evidence="1 2" key="1">
    <citation type="submission" date="2024-06" db="EMBL/GenBank/DDBJ databases">
        <authorList>
            <person name="Kaempfer P."/>
            <person name="Viver T."/>
        </authorList>
    </citation>
    <scope>NUCLEOTIDE SEQUENCE [LARGE SCALE GENOMIC DNA]</scope>
    <source>
        <strain evidence="1 2">ST-87</strain>
    </source>
</reference>
<dbReference type="Pfam" id="PF13563">
    <property type="entry name" value="2_5_RNA_ligase2"/>
    <property type="match status" value="1"/>
</dbReference>
<organism evidence="1 2">
    <name type="scientific">Flavobacterium plantiphilum</name>
    <dbReference type="NCBI Taxonomy" id="3163297"/>
    <lineage>
        <taxon>Bacteria</taxon>
        <taxon>Pseudomonadati</taxon>
        <taxon>Bacteroidota</taxon>
        <taxon>Flavobacteriia</taxon>
        <taxon>Flavobacteriales</taxon>
        <taxon>Flavobacteriaceae</taxon>
        <taxon>Flavobacterium</taxon>
    </lineage>
</organism>
<dbReference type="RefSeq" id="WP_408081878.1">
    <property type="nucleotide sequence ID" value="NZ_JBELQA010000006.1"/>
</dbReference>
<keyword evidence="2" id="KW-1185">Reference proteome</keyword>
<protein>
    <submittedName>
        <fullName evidence="1">2'-5' RNA ligase family protein</fullName>
    </submittedName>
</protein>
<dbReference type="EMBL" id="JBELQA010000006">
    <property type="protein sequence ID" value="MFL9831405.1"/>
    <property type="molecule type" value="Genomic_DNA"/>
</dbReference>
<evidence type="ECO:0000313" key="1">
    <source>
        <dbReference type="EMBL" id="MFL9831405.1"/>
    </source>
</evidence>
<comment type="caution">
    <text evidence="1">The sequence shown here is derived from an EMBL/GenBank/DDBJ whole genome shotgun (WGS) entry which is preliminary data.</text>
</comment>
<gene>
    <name evidence="1" type="ORF">ABS764_11150</name>
</gene>
<dbReference type="InterPro" id="IPR009097">
    <property type="entry name" value="Cyclic_Pdiesterase"/>
</dbReference>
<sequence length="166" mass="18928">MKDQLAEEIGWFNSKNSLAHITINEFMASEKQIEFIKKELILICDSIKPVAVSLKTFGTYPNGAFFLAPDEITKPELKSILQYVNQAFNTNTRFKNSEPHLSIARKLSPEKIEKAYRLFPSAVALNFICDSITLRCYNPDVKQFEIVSSFPFNNNPDSFYGQGTLF</sequence>
<dbReference type="Gene3D" id="3.90.1140.10">
    <property type="entry name" value="Cyclic phosphodiesterase"/>
    <property type="match status" value="1"/>
</dbReference>